<accession>A0A1H8FC19</accession>
<evidence type="ECO:0000313" key="4">
    <source>
        <dbReference type="Proteomes" id="UP000199531"/>
    </source>
</evidence>
<dbReference type="Gene3D" id="3.40.50.150">
    <property type="entry name" value="Vaccinia Virus protein VP39"/>
    <property type="match status" value="1"/>
</dbReference>
<dbReference type="PANTHER" id="PTHR43861">
    <property type="entry name" value="TRANS-ACONITATE 2-METHYLTRANSFERASE-RELATED"/>
    <property type="match status" value="1"/>
</dbReference>
<dbReference type="Pfam" id="PF13649">
    <property type="entry name" value="Methyltransf_25"/>
    <property type="match status" value="1"/>
</dbReference>
<gene>
    <name evidence="3" type="ORF">SAMN02745977_01006</name>
</gene>
<dbReference type="EMBL" id="FOCW01000001">
    <property type="protein sequence ID" value="SEN29373.1"/>
    <property type="molecule type" value="Genomic_DNA"/>
</dbReference>
<evidence type="ECO:0000313" key="3">
    <source>
        <dbReference type="EMBL" id="SEN29373.1"/>
    </source>
</evidence>
<protein>
    <submittedName>
        <fullName evidence="3">Thiopurine S-methyltransferase (TPMT)</fullName>
    </submittedName>
</protein>
<dbReference type="GO" id="GO:0032259">
    <property type="term" value="P:methylation"/>
    <property type="evidence" value="ECO:0007669"/>
    <property type="project" value="UniProtKB-KW"/>
</dbReference>
<dbReference type="SUPFAM" id="SSF53335">
    <property type="entry name" value="S-adenosyl-L-methionine-dependent methyltransferases"/>
    <property type="match status" value="1"/>
</dbReference>
<dbReference type="PANTHER" id="PTHR43861:SF3">
    <property type="entry name" value="PUTATIVE (AFU_ORTHOLOGUE AFUA_2G14390)-RELATED"/>
    <property type="match status" value="1"/>
</dbReference>
<evidence type="ECO:0000256" key="1">
    <source>
        <dbReference type="ARBA" id="ARBA00022679"/>
    </source>
</evidence>
<dbReference type="CDD" id="cd02440">
    <property type="entry name" value="AdoMet_MTases"/>
    <property type="match status" value="1"/>
</dbReference>
<keyword evidence="4" id="KW-1185">Reference proteome</keyword>
<dbReference type="Proteomes" id="UP000199531">
    <property type="component" value="Unassembled WGS sequence"/>
</dbReference>
<dbReference type="InterPro" id="IPR041698">
    <property type="entry name" value="Methyltransf_25"/>
</dbReference>
<proteinExistence type="predicted"/>
<dbReference type="InterPro" id="IPR029063">
    <property type="entry name" value="SAM-dependent_MTases_sf"/>
</dbReference>
<dbReference type="RefSeq" id="WP_091814595.1">
    <property type="nucleotide sequence ID" value="NZ_FOCW01000001.1"/>
</dbReference>
<name>A0A1H8FC19_9BURK</name>
<dbReference type="OrthoDB" id="9786503at2"/>
<reference evidence="3 4" key="1">
    <citation type="submission" date="2016-10" db="EMBL/GenBank/DDBJ databases">
        <authorList>
            <person name="de Groot N.N."/>
        </authorList>
    </citation>
    <scope>NUCLEOTIDE SEQUENCE [LARGE SCALE GENOMIC DNA]</scope>
    <source>
        <strain evidence="3 4">DSM 15123</strain>
    </source>
</reference>
<evidence type="ECO:0000259" key="2">
    <source>
        <dbReference type="Pfam" id="PF13649"/>
    </source>
</evidence>
<feature type="domain" description="Methyltransferase" evidence="2">
    <location>
        <begin position="38"/>
        <end position="129"/>
    </location>
</feature>
<dbReference type="AlphaFoldDB" id="A0A1H8FC19"/>
<keyword evidence="1 3" id="KW-0808">Transferase</keyword>
<sequence>MNFWDQNYSAVDGYKYGEAPNAFLREEAARLDSPSRILVPGDGEGRNGVWLAEQGHAVQSIDSSAVGLARARDLAQRRGVAIDTVQADLASWQPEPASADAVVMIYLHLPPALRPAVHAKLVQALKPGGLLLLEAFHPKQLGYSSGGPKDEAMLYTLDMLRADLADGMEEVMAEEGPATLDEGPGHQGPAWVTRWIGRKIAA</sequence>
<dbReference type="GO" id="GO:0008168">
    <property type="term" value="F:methyltransferase activity"/>
    <property type="evidence" value="ECO:0007669"/>
    <property type="project" value="UniProtKB-KW"/>
</dbReference>
<dbReference type="STRING" id="1121117.SAMN02745977_01006"/>
<organism evidence="3 4">
    <name type="scientific">Brachymonas denitrificans DSM 15123</name>
    <dbReference type="NCBI Taxonomy" id="1121117"/>
    <lineage>
        <taxon>Bacteria</taxon>
        <taxon>Pseudomonadati</taxon>
        <taxon>Pseudomonadota</taxon>
        <taxon>Betaproteobacteria</taxon>
        <taxon>Burkholderiales</taxon>
        <taxon>Comamonadaceae</taxon>
        <taxon>Brachymonas</taxon>
    </lineage>
</organism>
<keyword evidence="3" id="KW-0489">Methyltransferase</keyword>